<accession>F4R8G6</accession>
<dbReference type="VEuPathDB" id="FungiDB:MELLADRAFT_59684"/>
<dbReference type="EMBL" id="GL883092">
    <property type="protein sequence ID" value="EGG11609.1"/>
    <property type="molecule type" value="Genomic_DNA"/>
</dbReference>
<keyword evidence="4" id="KW-1185">Reference proteome</keyword>
<evidence type="ECO:0008006" key="5">
    <source>
        <dbReference type="Google" id="ProtNLM"/>
    </source>
</evidence>
<gene>
    <name evidence="3" type="ORF">MELLADRAFT_59684</name>
</gene>
<keyword evidence="2" id="KW-0378">Hydrolase</keyword>
<keyword evidence="1" id="KW-0732">Signal</keyword>
<dbReference type="KEGG" id="mlr:MELLADRAFT_59684"/>
<dbReference type="GeneID" id="18929403"/>
<dbReference type="Gene3D" id="3.40.50.1820">
    <property type="entry name" value="alpha/beta hydrolase"/>
    <property type="match status" value="1"/>
</dbReference>
<dbReference type="OrthoDB" id="424610at2759"/>
<evidence type="ECO:0000313" key="4">
    <source>
        <dbReference type="Proteomes" id="UP000001072"/>
    </source>
</evidence>
<reference evidence="4" key="1">
    <citation type="journal article" date="2011" name="Proc. Natl. Acad. Sci. U.S.A.">
        <title>Obligate biotrophy features unraveled by the genomic analysis of rust fungi.</title>
        <authorList>
            <person name="Duplessis S."/>
            <person name="Cuomo C.A."/>
            <person name="Lin Y.-C."/>
            <person name="Aerts A."/>
            <person name="Tisserant E."/>
            <person name="Veneault-Fourrey C."/>
            <person name="Joly D.L."/>
            <person name="Hacquard S."/>
            <person name="Amselem J."/>
            <person name="Cantarel B.L."/>
            <person name="Chiu R."/>
            <person name="Coutinho P.M."/>
            <person name="Feau N."/>
            <person name="Field M."/>
            <person name="Frey P."/>
            <person name="Gelhaye E."/>
            <person name="Goldberg J."/>
            <person name="Grabherr M.G."/>
            <person name="Kodira C.D."/>
            <person name="Kohler A."/>
            <person name="Kuees U."/>
            <person name="Lindquist E.A."/>
            <person name="Lucas S.M."/>
            <person name="Mago R."/>
            <person name="Mauceli E."/>
            <person name="Morin E."/>
            <person name="Murat C."/>
            <person name="Pangilinan J.L."/>
            <person name="Park R."/>
            <person name="Pearson M."/>
            <person name="Quesneville H."/>
            <person name="Rouhier N."/>
            <person name="Sakthikumar S."/>
            <person name="Salamov A.A."/>
            <person name="Schmutz J."/>
            <person name="Selles B."/>
            <person name="Shapiro H."/>
            <person name="Tanguay P."/>
            <person name="Tuskan G.A."/>
            <person name="Henrissat B."/>
            <person name="Van de Peer Y."/>
            <person name="Rouze P."/>
            <person name="Ellis J.G."/>
            <person name="Dodds P.N."/>
            <person name="Schein J.E."/>
            <person name="Zhong S."/>
            <person name="Hamelin R.C."/>
            <person name="Grigoriev I.V."/>
            <person name="Szabo L.J."/>
            <person name="Martin F."/>
        </authorList>
    </citation>
    <scope>NUCLEOTIDE SEQUENCE [LARGE SCALE GENOMIC DNA]</scope>
    <source>
        <strain evidence="4">98AG31 / pathotype 3-4-7</strain>
    </source>
</reference>
<dbReference type="InParanoid" id="F4R8G6"/>
<sequence>MYGKMTGFTLQSSIILGSDSDSQYLGLNLQEADNHMTLPSKSMHRQRIWVLGLKSLPLLIAFHGSTENPEIFRSRTTDFAYDQLASQEGFIVAYPTGYKGNWNDSRRAVNYPAKVENIDDIAFTKAIIDFAHKKWSTSLTKTLIAGYSNGGHMCYRLALELGSSLISGVAIHCANLPTLDNSDCIPIQSDAIPICIINGTADPINPWIGGIVSLGNQKGTVGGRGSHQSSIQSIDYFANRYLELGEELEIEEIQKSEIMDLRQFRSMSDRKLKVQLIAMIGEGHYVPVATGEKRALIIGPRRGAVHAPRLAIEFFKEATGVFYKSHCQRQRKDSDFSDASL</sequence>
<name>F4R8G6_MELLP</name>
<dbReference type="SUPFAM" id="SSF53474">
    <property type="entry name" value="alpha/beta-Hydrolases"/>
    <property type="match status" value="1"/>
</dbReference>
<evidence type="ECO:0000313" key="3">
    <source>
        <dbReference type="EMBL" id="EGG11609.1"/>
    </source>
</evidence>
<evidence type="ECO:0000256" key="2">
    <source>
        <dbReference type="ARBA" id="ARBA00022801"/>
    </source>
</evidence>
<dbReference type="PANTHER" id="PTHR43037:SF5">
    <property type="entry name" value="FERULOYL ESTERASE"/>
    <property type="match status" value="1"/>
</dbReference>
<dbReference type="HOGENOM" id="CLU_027551_4_2_1"/>
<protein>
    <recommendedName>
        <fullName evidence="5">Carboxylic ester hydrolase</fullName>
    </recommendedName>
</protein>
<organism evidence="4">
    <name type="scientific">Melampsora larici-populina (strain 98AG31 / pathotype 3-4-7)</name>
    <name type="common">Poplar leaf rust fungus</name>
    <dbReference type="NCBI Taxonomy" id="747676"/>
    <lineage>
        <taxon>Eukaryota</taxon>
        <taxon>Fungi</taxon>
        <taxon>Dikarya</taxon>
        <taxon>Basidiomycota</taxon>
        <taxon>Pucciniomycotina</taxon>
        <taxon>Pucciniomycetes</taxon>
        <taxon>Pucciniales</taxon>
        <taxon>Melampsoraceae</taxon>
        <taxon>Melampsora</taxon>
    </lineage>
</organism>
<dbReference type="PANTHER" id="PTHR43037">
    <property type="entry name" value="UNNAMED PRODUCT-RELATED"/>
    <property type="match status" value="1"/>
</dbReference>
<proteinExistence type="predicted"/>
<dbReference type="RefSeq" id="XP_007405244.1">
    <property type="nucleotide sequence ID" value="XM_007405182.1"/>
</dbReference>
<dbReference type="GO" id="GO:0016787">
    <property type="term" value="F:hydrolase activity"/>
    <property type="evidence" value="ECO:0007669"/>
    <property type="project" value="UniProtKB-KW"/>
</dbReference>
<dbReference type="eggNOG" id="ENOG502RDTI">
    <property type="taxonomic scope" value="Eukaryota"/>
</dbReference>
<dbReference type="InterPro" id="IPR050955">
    <property type="entry name" value="Plant_Biomass_Hydrol_Est"/>
</dbReference>
<dbReference type="AlphaFoldDB" id="F4R8G6"/>
<dbReference type="Proteomes" id="UP000001072">
    <property type="component" value="Unassembled WGS sequence"/>
</dbReference>
<dbReference type="STRING" id="747676.F4R8G6"/>
<dbReference type="InterPro" id="IPR029058">
    <property type="entry name" value="AB_hydrolase_fold"/>
</dbReference>
<evidence type="ECO:0000256" key="1">
    <source>
        <dbReference type="ARBA" id="ARBA00022729"/>
    </source>
</evidence>